<dbReference type="PANTHER" id="PTHR42160">
    <property type="entry name" value="URACIL-DNA GLYCOSYLASE SUPERFAMILY PROTEIN"/>
    <property type="match status" value="1"/>
</dbReference>
<dbReference type="CDD" id="cd10033">
    <property type="entry name" value="UDG_like"/>
    <property type="match status" value="1"/>
</dbReference>
<sequence length="200" mass="22242">MSETLNALKRDLTACTICTDRFAASATGHSPRPVVWFEKTARVLIAGQAPGARVHEAGIPFHDRSGDRLRDWLGIGSETFYDTSQVAIVPMAFCFPGYSRSGADLPPPPICARTWRVTIMRHLPDVRLTLVIGGYAQRWHLGKAHAPNVTTTVRNWQSATPGVIPLPHPSWRNTGWLKANPWFETDLLPVLRSRVQKALQ</sequence>
<dbReference type="Gene3D" id="3.40.470.10">
    <property type="entry name" value="Uracil-DNA glycosylase-like domain"/>
    <property type="match status" value="1"/>
</dbReference>
<dbReference type="PANTHER" id="PTHR42160:SF1">
    <property type="entry name" value="URACIL-DNA GLYCOSYLASE SUPERFAMILY PROTEIN"/>
    <property type="match status" value="1"/>
</dbReference>
<evidence type="ECO:0000259" key="1">
    <source>
        <dbReference type="SMART" id="SM00986"/>
    </source>
</evidence>
<name>A0A238IZN1_9RHOB</name>
<reference evidence="2 3" key="1">
    <citation type="submission" date="2017-05" db="EMBL/GenBank/DDBJ databases">
        <authorList>
            <person name="Song R."/>
            <person name="Chenine A.L."/>
            <person name="Ruprecht R.M."/>
        </authorList>
    </citation>
    <scope>NUCLEOTIDE SEQUENCE [LARGE SCALE GENOMIC DNA]</scope>
    <source>
        <strain evidence="2 3">CECT 8489</strain>
    </source>
</reference>
<dbReference type="InterPro" id="IPR036895">
    <property type="entry name" value="Uracil-DNA_glycosylase-like_sf"/>
</dbReference>
<evidence type="ECO:0000313" key="3">
    <source>
        <dbReference type="Proteomes" id="UP000201838"/>
    </source>
</evidence>
<dbReference type="AlphaFoldDB" id="A0A238IZN1"/>
<gene>
    <name evidence="2" type="ORF">BOA8489_01450</name>
</gene>
<dbReference type="InterPro" id="IPR047124">
    <property type="entry name" value="HI_0220.2"/>
</dbReference>
<dbReference type="OrthoDB" id="9789139at2"/>
<dbReference type="EMBL" id="FXXQ01000003">
    <property type="protein sequence ID" value="SMX23345.1"/>
    <property type="molecule type" value="Genomic_DNA"/>
</dbReference>
<feature type="domain" description="Uracil-DNA glycosylase-like" evidence="1">
    <location>
        <begin position="34"/>
        <end position="192"/>
    </location>
</feature>
<dbReference type="SUPFAM" id="SSF52141">
    <property type="entry name" value="Uracil-DNA glycosylase-like"/>
    <property type="match status" value="1"/>
</dbReference>
<accession>A0A238IZN1</accession>
<keyword evidence="3" id="KW-1185">Reference proteome</keyword>
<dbReference type="Proteomes" id="UP000201838">
    <property type="component" value="Unassembled WGS sequence"/>
</dbReference>
<proteinExistence type="predicted"/>
<protein>
    <submittedName>
        <fullName evidence="2">Uracil DNA glycosylase superfamily protein</fullName>
    </submittedName>
</protein>
<evidence type="ECO:0000313" key="2">
    <source>
        <dbReference type="EMBL" id="SMX23345.1"/>
    </source>
</evidence>
<dbReference type="Pfam" id="PF03167">
    <property type="entry name" value="UDG"/>
    <property type="match status" value="1"/>
</dbReference>
<dbReference type="InterPro" id="IPR005122">
    <property type="entry name" value="Uracil-DNA_glycosylase-like"/>
</dbReference>
<dbReference type="SMART" id="SM00987">
    <property type="entry name" value="UreE_C"/>
    <property type="match status" value="1"/>
</dbReference>
<dbReference type="SMART" id="SM00986">
    <property type="entry name" value="UDG"/>
    <property type="match status" value="1"/>
</dbReference>
<organism evidence="2 3">
    <name type="scientific">Boseongicola aestuarii</name>
    <dbReference type="NCBI Taxonomy" id="1470561"/>
    <lineage>
        <taxon>Bacteria</taxon>
        <taxon>Pseudomonadati</taxon>
        <taxon>Pseudomonadota</taxon>
        <taxon>Alphaproteobacteria</taxon>
        <taxon>Rhodobacterales</taxon>
        <taxon>Paracoccaceae</taxon>
        <taxon>Boseongicola</taxon>
    </lineage>
</organism>
<dbReference type="RefSeq" id="WP_093973314.1">
    <property type="nucleotide sequence ID" value="NZ_FXXQ01000003.1"/>
</dbReference>